<dbReference type="SUPFAM" id="SSF52540">
    <property type="entry name" value="P-loop containing nucleoside triphosphate hydrolases"/>
    <property type="match status" value="1"/>
</dbReference>
<protein>
    <submittedName>
        <fullName evidence="7">Sulfate ABC transporter ATP-binding protein</fullName>
    </submittedName>
</protein>
<organism evidence="7 8">
    <name type="scientific">Sinimarinibacterium thermocellulolyticum</name>
    <dbReference type="NCBI Taxonomy" id="3170016"/>
    <lineage>
        <taxon>Bacteria</taxon>
        <taxon>Pseudomonadati</taxon>
        <taxon>Pseudomonadota</taxon>
        <taxon>Gammaproteobacteria</taxon>
        <taxon>Nevskiales</taxon>
        <taxon>Nevskiaceae</taxon>
        <taxon>Sinimarinibacterium</taxon>
    </lineage>
</organism>
<dbReference type="InterPro" id="IPR003439">
    <property type="entry name" value="ABC_transporter-like_ATP-bd"/>
</dbReference>
<evidence type="ECO:0000313" key="7">
    <source>
        <dbReference type="EMBL" id="MES0873372.1"/>
    </source>
</evidence>
<evidence type="ECO:0000313" key="8">
    <source>
        <dbReference type="Proteomes" id="UP001465331"/>
    </source>
</evidence>
<evidence type="ECO:0000256" key="4">
    <source>
        <dbReference type="ARBA" id="ARBA00022967"/>
    </source>
</evidence>
<dbReference type="PROSITE" id="PS50893">
    <property type="entry name" value="ABC_TRANSPORTER_2"/>
    <property type="match status" value="1"/>
</dbReference>
<evidence type="ECO:0000256" key="2">
    <source>
        <dbReference type="ARBA" id="ARBA00022741"/>
    </source>
</evidence>
<keyword evidence="3 7" id="KW-0067">ATP-binding</keyword>
<dbReference type="Pfam" id="PF00005">
    <property type="entry name" value="ABC_tran"/>
    <property type="match status" value="1"/>
</dbReference>
<reference evidence="7 8" key="1">
    <citation type="submission" date="2024-06" db="EMBL/GenBank/DDBJ databases">
        <authorList>
            <person name="Li Z."/>
            <person name="Jiang Y."/>
        </authorList>
    </citation>
    <scope>NUCLEOTIDE SEQUENCE [LARGE SCALE GENOMIC DNA]</scope>
    <source>
        <strain evidence="7 8">HSW-8</strain>
    </source>
</reference>
<dbReference type="PROSITE" id="PS00211">
    <property type="entry name" value="ABC_TRANSPORTER_1"/>
    <property type="match status" value="1"/>
</dbReference>
<dbReference type="InterPro" id="IPR050093">
    <property type="entry name" value="ABC_SmlMolc_Importer"/>
</dbReference>
<sequence length="376" mass="41986">MNIQIRDISKQFGSFRALDRIDLDIASGELIALLGPSGSGKTTLLRMIAGLEFPDHGRILFGDQDIALRPIRERRVGFVFQHYALFKHMTVFENVAFGLRVRGRKQRPSEHEIRRKVLELIELVQLSGLESRYPSQLSGGQRQRVALARALAIDPRVLLLDEPFGALDAKVRKELRRWLRELHTRTGYTTIFVTHDQEEALELADRVVIMNRGAIEQVGSVDQVYQHPATPFVFDFLGGANVIEAQVRERCVMHGETEIARLPDGSQASGAVDVYVRPGDLRIAEAHQAGIDVVVTGVQRTGPLVRAAAALAGTGQILSIELPHLHHDVPRFVTNERLRLRLMQFSVYPRAVKASPSTTIAAPMLIGRERSRSRLG</sequence>
<evidence type="ECO:0000256" key="5">
    <source>
        <dbReference type="ARBA" id="ARBA00023032"/>
    </source>
</evidence>
<dbReference type="CDD" id="cd03296">
    <property type="entry name" value="ABC_CysA_sulfate_importer"/>
    <property type="match status" value="1"/>
</dbReference>
<dbReference type="InterPro" id="IPR008995">
    <property type="entry name" value="Mo/tungstate-bd_C_term_dom"/>
</dbReference>
<dbReference type="InterPro" id="IPR017871">
    <property type="entry name" value="ABC_transporter-like_CS"/>
</dbReference>
<keyword evidence="1" id="KW-0813">Transport</keyword>
<dbReference type="InterPro" id="IPR005666">
    <property type="entry name" value="Sulph_transpt1"/>
</dbReference>
<dbReference type="RefSeq" id="WP_352887965.1">
    <property type="nucleotide sequence ID" value="NZ_JBEPIJ010000004.1"/>
</dbReference>
<dbReference type="SUPFAM" id="SSF50331">
    <property type="entry name" value="MOP-like"/>
    <property type="match status" value="1"/>
</dbReference>
<dbReference type="InterPro" id="IPR003593">
    <property type="entry name" value="AAA+_ATPase"/>
</dbReference>
<dbReference type="PANTHER" id="PTHR42781">
    <property type="entry name" value="SPERMIDINE/PUTRESCINE IMPORT ATP-BINDING PROTEIN POTA"/>
    <property type="match status" value="1"/>
</dbReference>
<accession>A0ABV2A7Y8</accession>
<dbReference type="GO" id="GO:0005524">
    <property type="term" value="F:ATP binding"/>
    <property type="evidence" value="ECO:0007669"/>
    <property type="project" value="UniProtKB-KW"/>
</dbReference>
<dbReference type="InterPro" id="IPR027417">
    <property type="entry name" value="P-loop_NTPase"/>
</dbReference>
<keyword evidence="8" id="KW-1185">Reference proteome</keyword>
<keyword evidence="4" id="KW-1278">Translocase</keyword>
<dbReference type="Gene3D" id="3.40.50.300">
    <property type="entry name" value="P-loop containing nucleotide triphosphate hydrolases"/>
    <property type="match status" value="1"/>
</dbReference>
<comment type="caution">
    <text evidence="7">The sequence shown here is derived from an EMBL/GenBank/DDBJ whole genome shotgun (WGS) entry which is preliminary data.</text>
</comment>
<gene>
    <name evidence="7" type="primary">cysA</name>
    <name evidence="7" type="ORF">ABSH63_05015</name>
</gene>
<dbReference type="Proteomes" id="UP001465331">
    <property type="component" value="Unassembled WGS sequence"/>
</dbReference>
<dbReference type="NCBIfam" id="TIGR00968">
    <property type="entry name" value="3a0106s01"/>
    <property type="match status" value="1"/>
</dbReference>
<name>A0ABV2A7Y8_9GAMM</name>
<evidence type="ECO:0000259" key="6">
    <source>
        <dbReference type="PROSITE" id="PS50893"/>
    </source>
</evidence>
<proteinExistence type="predicted"/>
<dbReference type="EMBL" id="JBEPIJ010000004">
    <property type="protein sequence ID" value="MES0873372.1"/>
    <property type="molecule type" value="Genomic_DNA"/>
</dbReference>
<dbReference type="SMART" id="SM00382">
    <property type="entry name" value="AAA"/>
    <property type="match status" value="1"/>
</dbReference>
<evidence type="ECO:0000256" key="3">
    <source>
        <dbReference type="ARBA" id="ARBA00022840"/>
    </source>
</evidence>
<keyword evidence="5" id="KW-0764">Sulfate transport</keyword>
<feature type="domain" description="ABC transporter" evidence="6">
    <location>
        <begin position="3"/>
        <end position="237"/>
    </location>
</feature>
<evidence type="ECO:0000256" key="1">
    <source>
        <dbReference type="ARBA" id="ARBA00022448"/>
    </source>
</evidence>
<dbReference type="PANTHER" id="PTHR42781:SF4">
    <property type="entry name" value="SPERMIDINE_PUTRESCINE IMPORT ATP-BINDING PROTEIN POTA"/>
    <property type="match status" value="1"/>
</dbReference>
<keyword evidence="2" id="KW-0547">Nucleotide-binding</keyword>